<sequence length="687" mass="76704">MKRILTILIVFTLLFNINSSLYTYSTETGSLTDIYISEHNGLSSSVYEGDPFDLTLKLLNRSGETLKNIYVTVLDNGSFYPDNRGSNIFVADELTNGIDTSISDSPIRIIYTGGSNQRLTVKITYTKNDEVLTVTDYIGIRTAKLPEPKKEPEVDTTKNVPRLAASTPSNFTIEAGKNVSLPITIKNSSNHSAQNIVITPSFDGQVVPIEFTESTSNSISSISANGSREYKLDFFVNPTAEEKTYQLKLSYKFTNSHGNPFDSSETLFIKIVNRNTFPKFSIQEINLSPSTTQAGETVTLGFTLQNIGSLGAKDVKITLNGLKTNGLTILNSSNVKHITRILGGNQNYISYVLHASDKIESGLHDIDIHLEYRDDSNTKHEETHKVFIPVNNSKISGSKSIPKLIIDQYVSSPTMVKAGQNYNLNLSFFNTHSEKAVQNIKIYLTVDEKTETSGNVFTPVNSSNTFFIDYIEPKSVVDRNIQLYTVPDAKQKTYTILANFEYEDLEGNEYKASELIGIPVIQPTRLETSELSIPPFEAYVGQPFPVSLEFYNMGKVTLYNLMVKTEGNFSVENGNYFVGNFESGNNDYYEAYVTPTSPGQLEGSIVFTYDDPAGEKIEIRKDFSVNVLEMHFEEMPPDFQEKFPPESNSKKTLIWASSGVSLLLAMAVAIFLIRKRKNKEKGMFLDE</sequence>
<evidence type="ECO:0000313" key="3">
    <source>
        <dbReference type="Proteomes" id="UP000295504"/>
    </source>
</evidence>
<name>A0A4R2TIF3_9FIRM</name>
<dbReference type="OrthoDB" id="1704454at2"/>
<protein>
    <recommendedName>
        <fullName evidence="4">CARDB protein</fullName>
    </recommendedName>
</protein>
<evidence type="ECO:0000256" key="1">
    <source>
        <dbReference type="SAM" id="Phobius"/>
    </source>
</evidence>
<dbReference type="AlphaFoldDB" id="A0A4R2TIF3"/>
<dbReference type="Gene3D" id="2.60.40.10">
    <property type="entry name" value="Immunoglobulins"/>
    <property type="match status" value="1"/>
</dbReference>
<dbReference type="PANTHER" id="PTHR35902">
    <property type="entry name" value="S-LAYER DOMAIN-LIKE PROTEIN-RELATED"/>
    <property type="match status" value="1"/>
</dbReference>
<organism evidence="2 3">
    <name type="scientific">Serpentinicella alkaliphila</name>
    <dbReference type="NCBI Taxonomy" id="1734049"/>
    <lineage>
        <taxon>Bacteria</taxon>
        <taxon>Bacillati</taxon>
        <taxon>Bacillota</taxon>
        <taxon>Clostridia</taxon>
        <taxon>Peptostreptococcales</taxon>
        <taxon>Natronincolaceae</taxon>
        <taxon>Serpentinicella</taxon>
    </lineage>
</organism>
<keyword evidence="1" id="KW-0472">Membrane</keyword>
<keyword evidence="3" id="KW-1185">Reference proteome</keyword>
<proteinExistence type="predicted"/>
<dbReference type="Proteomes" id="UP000295504">
    <property type="component" value="Unassembled WGS sequence"/>
</dbReference>
<evidence type="ECO:0000313" key="2">
    <source>
        <dbReference type="EMBL" id="TCQ02052.1"/>
    </source>
</evidence>
<reference evidence="2 3" key="1">
    <citation type="submission" date="2019-03" db="EMBL/GenBank/DDBJ databases">
        <title>Genomic Encyclopedia of Type Strains, Phase IV (KMG-IV): sequencing the most valuable type-strain genomes for metagenomic binning, comparative biology and taxonomic classification.</title>
        <authorList>
            <person name="Goeker M."/>
        </authorList>
    </citation>
    <scope>NUCLEOTIDE SEQUENCE [LARGE SCALE GENOMIC DNA]</scope>
    <source>
        <strain evidence="2 3">DSM 100013</strain>
    </source>
</reference>
<comment type="caution">
    <text evidence="2">The sequence shown here is derived from an EMBL/GenBank/DDBJ whole genome shotgun (WGS) entry which is preliminary data.</text>
</comment>
<evidence type="ECO:0008006" key="4">
    <source>
        <dbReference type="Google" id="ProtNLM"/>
    </source>
</evidence>
<dbReference type="EMBL" id="SLYC01000019">
    <property type="protein sequence ID" value="TCQ02052.1"/>
    <property type="molecule type" value="Genomic_DNA"/>
</dbReference>
<dbReference type="PANTHER" id="PTHR35902:SF3">
    <property type="entry name" value="NPCBM-ASSOCIATED, NEW3 DOMAIN OF ALPHA-GALACTOSIDASE"/>
    <property type="match status" value="1"/>
</dbReference>
<gene>
    <name evidence="2" type="ORF">EDD79_101925</name>
</gene>
<keyword evidence="1" id="KW-1133">Transmembrane helix</keyword>
<dbReference type="RefSeq" id="WP_132848598.1">
    <property type="nucleotide sequence ID" value="NZ_CP058648.1"/>
</dbReference>
<keyword evidence="1" id="KW-0812">Transmembrane</keyword>
<feature type="transmembrane region" description="Helical" evidence="1">
    <location>
        <begin position="653"/>
        <end position="673"/>
    </location>
</feature>
<dbReference type="InterPro" id="IPR013783">
    <property type="entry name" value="Ig-like_fold"/>
</dbReference>
<accession>A0A4R2TIF3</accession>